<dbReference type="Proteomes" id="UP000234474">
    <property type="component" value="Unassembled WGS sequence"/>
</dbReference>
<dbReference type="RefSeq" id="XP_024679983.1">
    <property type="nucleotide sequence ID" value="XM_024827819.1"/>
</dbReference>
<dbReference type="EMBL" id="MSZS01000006">
    <property type="protein sequence ID" value="PKX91388.1"/>
    <property type="molecule type" value="Genomic_DNA"/>
</dbReference>
<comment type="caution">
    <text evidence="1">The sequence shown here is derived from an EMBL/GenBank/DDBJ whole genome shotgun (WGS) entry which is preliminary data.</text>
</comment>
<keyword evidence="2" id="KW-1185">Reference proteome</keyword>
<proteinExistence type="predicted"/>
<dbReference type="AlphaFoldDB" id="A0A2I1C173"/>
<evidence type="ECO:0000313" key="1">
    <source>
        <dbReference type="EMBL" id="PKX91388.1"/>
    </source>
</evidence>
<organism evidence="1 2">
    <name type="scientific">Aspergillus novofumigatus (strain IBT 16806)</name>
    <dbReference type="NCBI Taxonomy" id="1392255"/>
    <lineage>
        <taxon>Eukaryota</taxon>
        <taxon>Fungi</taxon>
        <taxon>Dikarya</taxon>
        <taxon>Ascomycota</taxon>
        <taxon>Pezizomycotina</taxon>
        <taxon>Eurotiomycetes</taxon>
        <taxon>Eurotiomycetidae</taxon>
        <taxon>Eurotiales</taxon>
        <taxon>Aspergillaceae</taxon>
        <taxon>Aspergillus</taxon>
        <taxon>Aspergillus subgen. Fumigati</taxon>
    </lineage>
</organism>
<gene>
    <name evidence="1" type="ORF">P174DRAFT_443410</name>
</gene>
<dbReference type="GeneID" id="36535144"/>
<sequence>MSRMALDTLSFLSAFHRTMLGTGYGGCFQGVISELKGPVWPSSSEDIYSARKSQVSNHSNWTLGYFILSTERMDYRYVSRPQRRNRGGSLRVYQVR</sequence>
<protein>
    <submittedName>
        <fullName evidence="1">Uncharacterized protein</fullName>
    </submittedName>
</protein>
<dbReference type="VEuPathDB" id="FungiDB:P174DRAFT_443410"/>
<evidence type="ECO:0000313" key="2">
    <source>
        <dbReference type="Proteomes" id="UP000234474"/>
    </source>
</evidence>
<name>A0A2I1C173_ASPN1</name>
<reference evidence="2" key="1">
    <citation type="journal article" date="2018" name="Proc. Natl. Acad. Sci. U.S.A.">
        <title>Linking secondary metabolites to gene clusters through genome sequencing of six diverse Aspergillus species.</title>
        <authorList>
            <person name="Kaerboelling I."/>
            <person name="Vesth T.C."/>
            <person name="Frisvad J.C."/>
            <person name="Nybo J.L."/>
            <person name="Theobald S."/>
            <person name="Kuo A."/>
            <person name="Bowyer P."/>
            <person name="Matsuda Y."/>
            <person name="Mondo S."/>
            <person name="Lyhne E.K."/>
            <person name="Kogle M.E."/>
            <person name="Clum A."/>
            <person name="Lipzen A."/>
            <person name="Salamov A."/>
            <person name="Ngan C.Y."/>
            <person name="Daum C."/>
            <person name="Chiniquy J."/>
            <person name="Barry K."/>
            <person name="LaButti K."/>
            <person name="Haridas S."/>
            <person name="Simmons B.A."/>
            <person name="Magnuson J.K."/>
            <person name="Mortensen U.H."/>
            <person name="Larsen T.O."/>
            <person name="Grigoriev I.V."/>
            <person name="Baker S.E."/>
            <person name="Andersen M.R."/>
        </authorList>
    </citation>
    <scope>NUCLEOTIDE SEQUENCE [LARGE SCALE GENOMIC DNA]</scope>
    <source>
        <strain evidence="2">IBT 16806</strain>
    </source>
</reference>
<accession>A0A2I1C173</accession>